<dbReference type="Pfam" id="PF03250">
    <property type="entry name" value="Tropomodulin"/>
    <property type="match status" value="1"/>
</dbReference>
<dbReference type="InterPro" id="IPR004934">
    <property type="entry name" value="TMOD"/>
</dbReference>
<organism evidence="10">
    <name type="scientific">Graphocephala atropunctata</name>
    <dbReference type="NCBI Taxonomy" id="36148"/>
    <lineage>
        <taxon>Eukaryota</taxon>
        <taxon>Metazoa</taxon>
        <taxon>Ecdysozoa</taxon>
        <taxon>Arthropoda</taxon>
        <taxon>Hexapoda</taxon>
        <taxon>Insecta</taxon>
        <taxon>Pterygota</taxon>
        <taxon>Neoptera</taxon>
        <taxon>Paraneoptera</taxon>
        <taxon>Hemiptera</taxon>
        <taxon>Auchenorrhyncha</taxon>
        <taxon>Membracoidea</taxon>
        <taxon>Cicadellidae</taxon>
        <taxon>Cicadellinae</taxon>
        <taxon>Cicadellini</taxon>
        <taxon>Graphocephala</taxon>
    </lineage>
</organism>
<dbReference type="Gene3D" id="3.80.10.10">
    <property type="entry name" value="Ribonuclease Inhibitor"/>
    <property type="match status" value="1"/>
</dbReference>
<dbReference type="EMBL" id="GEBQ01029473">
    <property type="protein sequence ID" value="JAT10504.1"/>
    <property type="molecule type" value="Transcribed_RNA"/>
</dbReference>
<comment type="subcellular location">
    <subcellularLocation>
        <location evidence="1">Cytoplasm</location>
        <location evidence="1">Cytoskeleton</location>
    </subcellularLocation>
</comment>
<dbReference type="InterPro" id="IPR032675">
    <property type="entry name" value="LRR_dom_sf"/>
</dbReference>
<dbReference type="SUPFAM" id="SSF52047">
    <property type="entry name" value="RNI-like"/>
    <property type="match status" value="1"/>
</dbReference>
<evidence type="ECO:0008006" key="11">
    <source>
        <dbReference type="Google" id="ProtNLM"/>
    </source>
</evidence>
<sequence length="385" mass="43492">MTTSAAKLYGKDMGGEYDDLDVDQLLSQLSPEEISILAKEVDPDDNLLPPSQRCSYECEKEPTGPLDRKKLIEHINKQALETPDRPEAKPYVAGTIRGKKWIPPPETLQAQREVDEQIAIDLGDEYEMALTSATQEEIIDLAAILGFHSMMNQDQYHASLLNKGQPVGMGWDGITKASQPKAFPNEPPNTTDPDQTIKQVKEDDHKLIDLNWNNIKNISDEKFEQLFAALPDNTHLETLSLTNVGLTDRTALKLAEALEKNNTLRVINVETNFISPNVIVRLVKSLLKQQSIEEFRASNQRSSVLGNKIEMEITHIIEQNMTLLRLGLHLEYNDARHRIASHLQRNIDRKYRLKVVVPKRGSTSTEATFSITRHKDGSVRIMGRE</sequence>
<evidence type="ECO:0000313" key="9">
    <source>
        <dbReference type="EMBL" id="JAT37492.1"/>
    </source>
</evidence>
<dbReference type="PANTHER" id="PTHR10901:SF6">
    <property type="entry name" value="TROPOMODULIN, ISOFORM N"/>
    <property type="match status" value="1"/>
</dbReference>
<dbReference type="EMBL" id="GEBQ01002485">
    <property type="protein sequence ID" value="JAT37492.1"/>
    <property type="molecule type" value="Transcribed_RNA"/>
</dbReference>
<dbReference type="AlphaFoldDB" id="A0A1B6MTV4"/>
<dbReference type="EMBL" id="GEBQ01024353">
    <property type="protein sequence ID" value="JAT15624.1"/>
    <property type="molecule type" value="Transcribed_RNA"/>
</dbReference>
<dbReference type="FunFam" id="3.80.10.10:FF:000099">
    <property type="entry name" value="Tropomodulin, isoform C"/>
    <property type="match status" value="1"/>
</dbReference>
<dbReference type="GO" id="GO:0051694">
    <property type="term" value="P:pointed-end actin filament capping"/>
    <property type="evidence" value="ECO:0007669"/>
    <property type="project" value="InterPro"/>
</dbReference>
<evidence type="ECO:0000256" key="4">
    <source>
        <dbReference type="SAM" id="MobiDB-lite"/>
    </source>
</evidence>
<keyword evidence="3" id="KW-0206">Cytoskeleton</keyword>
<evidence type="ECO:0000313" key="7">
    <source>
        <dbReference type="EMBL" id="JAT15624.1"/>
    </source>
</evidence>
<name>A0A1B6MTV4_9HEMI</name>
<gene>
    <name evidence="5" type="ORF">g.35878</name>
    <name evidence="10" type="ORF">g.35887</name>
    <name evidence="8" type="ORF">g.35891</name>
    <name evidence="9" type="ORF">g.35895</name>
    <name evidence="7" type="ORF">g.35920</name>
    <name evidence="6" type="ORF">g.35936</name>
</gene>
<dbReference type="GO" id="GO:0007015">
    <property type="term" value="P:actin filament organization"/>
    <property type="evidence" value="ECO:0007669"/>
    <property type="project" value="TreeGrafter"/>
</dbReference>
<dbReference type="EMBL" id="GEBQ01000652">
    <property type="protein sequence ID" value="JAT39325.1"/>
    <property type="molecule type" value="Transcribed_RNA"/>
</dbReference>
<accession>A0A1B6MTV4</accession>
<proteinExistence type="predicted"/>
<evidence type="ECO:0000256" key="1">
    <source>
        <dbReference type="ARBA" id="ARBA00004245"/>
    </source>
</evidence>
<evidence type="ECO:0000313" key="10">
    <source>
        <dbReference type="EMBL" id="JAT39325.1"/>
    </source>
</evidence>
<evidence type="ECO:0000313" key="5">
    <source>
        <dbReference type="EMBL" id="JAT10304.1"/>
    </source>
</evidence>
<dbReference type="GO" id="GO:0030016">
    <property type="term" value="C:myofibril"/>
    <property type="evidence" value="ECO:0007669"/>
    <property type="project" value="TreeGrafter"/>
</dbReference>
<dbReference type="EMBL" id="GEBQ01029673">
    <property type="protein sequence ID" value="JAT10304.1"/>
    <property type="molecule type" value="Transcribed_RNA"/>
</dbReference>
<dbReference type="PANTHER" id="PTHR10901">
    <property type="entry name" value="TROPOMODULIN"/>
    <property type="match status" value="1"/>
</dbReference>
<evidence type="ECO:0000256" key="3">
    <source>
        <dbReference type="ARBA" id="ARBA00023212"/>
    </source>
</evidence>
<dbReference type="GO" id="GO:0005856">
    <property type="term" value="C:cytoskeleton"/>
    <property type="evidence" value="ECO:0007669"/>
    <property type="project" value="UniProtKB-SubCell"/>
</dbReference>
<keyword evidence="2" id="KW-0963">Cytoplasm</keyword>
<feature type="region of interest" description="Disordered" evidence="4">
    <location>
        <begin position="40"/>
        <end position="63"/>
    </location>
</feature>
<protein>
    <recommendedName>
        <fullName evidence="11">Tropomodulin</fullName>
    </recommendedName>
</protein>
<dbReference type="GO" id="GO:0030239">
    <property type="term" value="P:myofibril assembly"/>
    <property type="evidence" value="ECO:0007669"/>
    <property type="project" value="TreeGrafter"/>
</dbReference>
<evidence type="ECO:0000313" key="8">
    <source>
        <dbReference type="EMBL" id="JAT20647.1"/>
    </source>
</evidence>
<evidence type="ECO:0000313" key="6">
    <source>
        <dbReference type="EMBL" id="JAT10504.1"/>
    </source>
</evidence>
<dbReference type="GO" id="GO:0005523">
    <property type="term" value="F:tropomyosin binding"/>
    <property type="evidence" value="ECO:0007669"/>
    <property type="project" value="InterPro"/>
</dbReference>
<dbReference type="EMBL" id="GEBQ01019330">
    <property type="protein sequence ID" value="JAT20647.1"/>
    <property type="molecule type" value="Transcribed_RNA"/>
</dbReference>
<reference evidence="10" key="1">
    <citation type="submission" date="2015-11" db="EMBL/GenBank/DDBJ databases">
        <title>De novo transcriptome assembly of four potential Pierce s Disease insect vectors from Arizona vineyards.</title>
        <authorList>
            <person name="Tassone E.E."/>
        </authorList>
    </citation>
    <scope>NUCLEOTIDE SEQUENCE</scope>
</reference>
<evidence type="ECO:0000256" key="2">
    <source>
        <dbReference type="ARBA" id="ARBA00022490"/>
    </source>
</evidence>